<dbReference type="AlphaFoldDB" id="A0A174YS95"/>
<organism evidence="2 4">
    <name type="scientific">Lachnospira eligens</name>
    <dbReference type="NCBI Taxonomy" id="39485"/>
    <lineage>
        <taxon>Bacteria</taxon>
        <taxon>Bacillati</taxon>
        <taxon>Bacillota</taxon>
        <taxon>Clostridia</taxon>
        <taxon>Lachnospirales</taxon>
        <taxon>Lachnospiraceae</taxon>
        <taxon>Lachnospira</taxon>
    </lineage>
</organism>
<dbReference type="InterPro" id="IPR026881">
    <property type="entry name" value="WYL_dom"/>
</dbReference>
<proteinExistence type="predicted"/>
<evidence type="ECO:0000313" key="3">
    <source>
        <dbReference type="EMBL" id="MSC56665.1"/>
    </source>
</evidence>
<dbReference type="Pfam" id="PF13280">
    <property type="entry name" value="WYL"/>
    <property type="match status" value="1"/>
</dbReference>
<dbReference type="RefSeq" id="WP_055214536.1">
    <property type="nucleotide sequence ID" value="NZ_CZBU01000001.1"/>
</dbReference>
<feature type="domain" description="WYL" evidence="1">
    <location>
        <begin position="151"/>
        <end position="224"/>
    </location>
</feature>
<sequence length="341" mass="40322">MSIEYNVLNILKEHSSKEAAITLKVTDIVTYMHREYDKSITDKQVRKALKDLTDSELNLPDEQKIIRYRTYDNERRKTDYYYNNIITDVEFKFLIDSVLYSNIFNNERAMDLAGRIQTLSGKNLKDITPYANASFGQTRYAQNTDVLANCQLIIDAIKNDNYIEFDWNVYDVKNKNVYLHFQGRRTVIPIRLMLNNGRYFCLVRYRDSRKVYTYSVDLMTRLRVKEQRKSDGIGFDNLDIPLERAVYILNHPYMMGGELRPYIVRIDREYFSRLIDDFSYEINVLKETDTTVDIRVNASCKGMAYWLCHHYDIASIVDNKDKELNKELKKAAESILRQVQD</sequence>
<dbReference type="Proteomes" id="UP000481964">
    <property type="component" value="Unassembled WGS sequence"/>
</dbReference>
<accession>A0A174YS95</accession>
<protein>
    <submittedName>
        <fullName evidence="3">WYL domain-containing protein</fullName>
    </submittedName>
</protein>
<name>A0A174YS95_9FIRM</name>
<dbReference type="Proteomes" id="UP000095621">
    <property type="component" value="Unassembled WGS sequence"/>
</dbReference>
<dbReference type="EMBL" id="CZBU01000001">
    <property type="protein sequence ID" value="CUQ75579.1"/>
    <property type="molecule type" value="Genomic_DNA"/>
</dbReference>
<dbReference type="OrthoDB" id="9772503at2"/>
<reference evidence="2 4" key="1">
    <citation type="submission" date="2015-09" db="EMBL/GenBank/DDBJ databases">
        <authorList>
            <consortium name="Pathogen Informatics"/>
        </authorList>
    </citation>
    <scope>NUCLEOTIDE SEQUENCE [LARGE SCALE GENOMIC DNA]</scope>
    <source>
        <strain evidence="2 4">2789STDY5834875</strain>
    </source>
</reference>
<dbReference type="EMBL" id="WKRD01000003">
    <property type="protein sequence ID" value="MSC56665.1"/>
    <property type="molecule type" value="Genomic_DNA"/>
</dbReference>
<evidence type="ECO:0000259" key="1">
    <source>
        <dbReference type="Pfam" id="PF13280"/>
    </source>
</evidence>
<evidence type="ECO:0000313" key="5">
    <source>
        <dbReference type="Proteomes" id="UP000481964"/>
    </source>
</evidence>
<evidence type="ECO:0000313" key="2">
    <source>
        <dbReference type="EMBL" id="CUQ75579.1"/>
    </source>
</evidence>
<reference evidence="3 5" key="2">
    <citation type="journal article" date="2019" name="Nat. Med.">
        <title>A library of human gut bacterial isolates paired with longitudinal multiomics data enables mechanistic microbiome research.</title>
        <authorList>
            <person name="Poyet M."/>
            <person name="Groussin M."/>
            <person name="Gibbons S.M."/>
            <person name="Avila-Pacheco J."/>
            <person name="Jiang X."/>
            <person name="Kearney S.M."/>
            <person name="Perrotta A.R."/>
            <person name="Berdy B."/>
            <person name="Zhao S."/>
            <person name="Lieberman T.D."/>
            <person name="Swanson P.K."/>
            <person name="Smith M."/>
            <person name="Roesemann S."/>
            <person name="Alexander J.E."/>
            <person name="Rich S.A."/>
            <person name="Livny J."/>
            <person name="Vlamakis H."/>
            <person name="Clish C."/>
            <person name="Bullock K."/>
            <person name="Deik A."/>
            <person name="Scott J."/>
            <person name="Pierce K.A."/>
            <person name="Xavier R.J."/>
            <person name="Alm E.J."/>
        </authorList>
    </citation>
    <scope>NUCLEOTIDE SEQUENCE [LARGE SCALE GENOMIC DNA]</scope>
    <source>
        <strain evidence="3 5">BIOML-A1</strain>
    </source>
</reference>
<evidence type="ECO:0000313" key="4">
    <source>
        <dbReference type="Proteomes" id="UP000095621"/>
    </source>
</evidence>
<gene>
    <name evidence="2" type="ORF">ERS852490_00592</name>
    <name evidence="3" type="ORF">GKE48_04240</name>
</gene>